<dbReference type="AlphaFoldDB" id="A0A6M3J7W0"/>
<gene>
    <name evidence="2" type="ORF">MM415A00374_0037</name>
    <name evidence="1" type="ORF">MM415B00446_0026</name>
</gene>
<reference evidence="1" key="1">
    <citation type="submission" date="2020-03" db="EMBL/GenBank/DDBJ databases">
        <title>The deep terrestrial virosphere.</title>
        <authorList>
            <person name="Holmfeldt K."/>
            <person name="Nilsson E."/>
            <person name="Simone D."/>
            <person name="Lopez-Fernandez M."/>
            <person name="Wu X."/>
            <person name="de Brujin I."/>
            <person name="Lundin D."/>
            <person name="Andersson A."/>
            <person name="Bertilsson S."/>
            <person name="Dopson M."/>
        </authorList>
    </citation>
    <scope>NUCLEOTIDE SEQUENCE</scope>
    <source>
        <strain evidence="2">MM415A00374</strain>
        <strain evidence="1">MM415B00446</strain>
    </source>
</reference>
<sequence>MVEKVKGYREISGKGELKLNFHLGQGKAWQSEARFPVILGGTQLGKTCFAPDWMEREIRRKGPGDYLAITATFPLLNLKLLPEFRYVFESLYHTAVFKEVHGSRILVFNREKKKPGDVVLFDDAAYEEAGVRETRIVFGSATNPESLESATAKAAVLDECGQKQFRRDSWEATLRRLSLAQGRALMLTTLYGYGWLKSEVYDEWVKGNPDFDIIQVDSIVNPAFPMAEWERAKATMPAWKFDLFYRGRFAKPAGLIYDSFDSSSAVIEPFDIPENWPVYVGHDFGQVNMAALWIAQDPATGYLYVFQEYLAGGLASFEHVNKWIEMSKGHRIMKRVGGAHTEDGWRGDFTQAGWRIDEPTERGVAAGIQKIYGLFKTGKLFTFRTCPNFIDELNSYSYELDEKYQPIEGKIENKERYHLCDCVRGVGSDFNPVASPGKRDQVWYY</sequence>
<evidence type="ECO:0000313" key="2">
    <source>
        <dbReference type="EMBL" id="QJA82725.1"/>
    </source>
</evidence>
<protein>
    <submittedName>
        <fullName evidence="1">Putative terminase</fullName>
    </submittedName>
</protein>
<organism evidence="1">
    <name type="scientific">viral metagenome</name>
    <dbReference type="NCBI Taxonomy" id="1070528"/>
    <lineage>
        <taxon>unclassified sequences</taxon>
        <taxon>metagenomes</taxon>
        <taxon>organismal metagenomes</taxon>
    </lineage>
</organism>
<proteinExistence type="predicted"/>
<accession>A0A6M3J7W0</accession>
<name>A0A6M3J7W0_9ZZZZ</name>
<dbReference type="EMBL" id="MT141530">
    <property type="protein sequence ID" value="QJA65002.1"/>
    <property type="molecule type" value="Genomic_DNA"/>
</dbReference>
<dbReference type="Gene3D" id="3.30.420.280">
    <property type="match status" value="1"/>
</dbReference>
<dbReference type="InterPro" id="IPR027417">
    <property type="entry name" value="P-loop_NTPase"/>
</dbReference>
<dbReference type="Gene3D" id="3.40.50.300">
    <property type="entry name" value="P-loop containing nucleotide triphosphate hydrolases"/>
    <property type="match status" value="1"/>
</dbReference>
<evidence type="ECO:0000313" key="1">
    <source>
        <dbReference type="EMBL" id="QJA65002.1"/>
    </source>
</evidence>
<dbReference type="EMBL" id="MT142494">
    <property type="protein sequence ID" value="QJA82725.1"/>
    <property type="molecule type" value="Genomic_DNA"/>
</dbReference>